<dbReference type="OrthoDB" id="2374632at2"/>
<reference evidence="1 2" key="1">
    <citation type="submission" date="2015-09" db="EMBL/GenBank/DDBJ databases">
        <title>Draft genome sequence of Alicyclobacillus ferrooxydans DSM 22381.</title>
        <authorList>
            <person name="Hemp J."/>
        </authorList>
    </citation>
    <scope>NUCLEOTIDE SEQUENCE [LARGE SCALE GENOMIC DNA]</scope>
    <source>
        <strain evidence="1 2">TC-34</strain>
    </source>
</reference>
<dbReference type="AlphaFoldDB" id="A0A0N8PNN6"/>
<dbReference type="RefSeq" id="WP_054970936.1">
    <property type="nucleotide sequence ID" value="NZ_LJCO01000085.1"/>
</dbReference>
<evidence type="ECO:0008006" key="3">
    <source>
        <dbReference type="Google" id="ProtNLM"/>
    </source>
</evidence>
<dbReference type="STRING" id="471514.AN477_19870"/>
<accession>A0A0N8PNN6</accession>
<dbReference type="PATRIC" id="fig|471514.4.peg.1078"/>
<sequence>MLNPGDLVFVRGYLRSPVDDAIKLGETLLDKRSFDTNYVHVAVYVGGNTVMEAQGLRKSGPANIGDYTGDYDIGHITMTYEQRQQFLAALQKENNLPYDWLGIFWLAVKALTGYDQKYREHRRRYCSKYVGWALWRAGISVNDETPESLAHDARVTIEKS</sequence>
<keyword evidence="2" id="KW-1185">Reference proteome</keyword>
<dbReference type="SUPFAM" id="SSF54001">
    <property type="entry name" value="Cysteine proteinases"/>
    <property type="match status" value="1"/>
</dbReference>
<dbReference type="EMBL" id="LJCO01000085">
    <property type="protein sequence ID" value="KPV42029.1"/>
    <property type="molecule type" value="Genomic_DNA"/>
</dbReference>
<gene>
    <name evidence="1" type="ORF">AN477_19870</name>
</gene>
<proteinExistence type="predicted"/>
<organism evidence="1 2">
    <name type="scientific">Alicyclobacillus ferrooxydans</name>
    <dbReference type="NCBI Taxonomy" id="471514"/>
    <lineage>
        <taxon>Bacteria</taxon>
        <taxon>Bacillati</taxon>
        <taxon>Bacillota</taxon>
        <taxon>Bacilli</taxon>
        <taxon>Bacillales</taxon>
        <taxon>Alicyclobacillaceae</taxon>
        <taxon>Alicyclobacillus</taxon>
    </lineage>
</organism>
<evidence type="ECO:0000313" key="1">
    <source>
        <dbReference type="EMBL" id="KPV42029.1"/>
    </source>
</evidence>
<dbReference type="Gene3D" id="3.90.1720.10">
    <property type="entry name" value="endopeptidase domain like (from Nostoc punctiforme)"/>
    <property type="match status" value="1"/>
</dbReference>
<protein>
    <recommendedName>
        <fullName evidence="3">LRAT domain-containing protein</fullName>
    </recommendedName>
</protein>
<evidence type="ECO:0000313" key="2">
    <source>
        <dbReference type="Proteomes" id="UP000050482"/>
    </source>
</evidence>
<comment type="caution">
    <text evidence="1">The sequence shown here is derived from an EMBL/GenBank/DDBJ whole genome shotgun (WGS) entry which is preliminary data.</text>
</comment>
<name>A0A0N8PNN6_9BACL</name>
<dbReference type="Proteomes" id="UP000050482">
    <property type="component" value="Unassembled WGS sequence"/>
</dbReference>
<dbReference type="InterPro" id="IPR038765">
    <property type="entry name" value="Papain-like_cys_pep_sf"/>
</dbReference>